<dbReference type="GO" id="GO:0009425">
    <property type="term" value="C:bacterial-type flagellum basal body"/>
    <property type="evidence" value="ECO:0007669"/>
    <property type="project" value="UniProtKB-SubCell"/>
</dbReference>
<evidence type="ECO:0000256" key="10">
    <source>
        <dbReference type="SAM" id="MobiDB-lite"/>
    </source>
</evidence>
<dbReference type="GO" id="GO:0071978">
    <property type="term" value="P:bacterial-type flagellum-dependent swarming motility"/>
    <property type="evidence" value="ECO:0007669"/>
    <property type="project" value="TreeGrafter"/>
</dbReference>
<dbReference type="PANTHER" id="PTHR30034:SF6">
    <property type="entry name" value="YOP PROTEINS TRANSLOCATION PROTEIN Q"/>
    <property type="match status" value="1"/>
</dbReference>
<gene>
    <name evidence="12" type="ORF">AVDCRST_MAG60-1461</name>
</gene>
<dbReference type="PANTHER" id="PTHR30034">
    <property type="entry name" value="FLAGELLAR MOTOR SWITCH PROTEIN FLIM"/>
    <property type="match status" value="1"/>
</dbReference>
<feature type="domain" description="Flagellar motor switch protein FliN-like C-terminal" evidence="11">
    <location>
        <begin position="239"/>
        <end position="307"/>
    </location>
</feature>
<accession>A0A6J4NJ42</accession>
<evidence type="ECO:0000313" key="12">
    <source>
        <dbReference type="EMBL" id="CAA9389617.1"/>
    </source>
</evidence>
<dbReference type="EMBL" id="CADCUN010000157">
    <property type="protein sequence ID" value="CAA9389617.1"/>
    <property type="molecule type" value="Genomic_DNA"/>
</dbReference>
<dbReference type="GO" id="GO:0003774">
    <property type="term" value="F:cytoskeletal motor activity"/>
    <property type="evidence" value="ECO:0007669"/>
    <property type="project" value="InterPro"/>
</dbReference>
<sequence>MTDLLRASSQAVRPRRRTAVEPVAYDFRRPIQLSREHSRMLQLGLEGFARQATNVFTSSLRTVCSVTLVSIEQRSYGEYVESLGSSTYMTLFSAEPMSGGGILEMPVPATMVCIDHMLGGPGSASQPNRPLTEIEGAVVRGFMERLLGELRYSLEGVVSMKPVISRVEYSPQFAQAAGVADVMVLATFDLKLADTDLQMTLCLPFSGLLPHLVKASAPTPVSDRERMQRAEAAALLHEQFHEVPVDVRVTLRNTRLAPDDLSNLAVGDVIRLSHPAAAPLDVTVDDAVFAHATPGVRGKRLAAQIVAIPTTSPSAGPSGSPGSHPGSYKENR</sequence>
<evidence type="ECO:0000256" key="7">
    <source>
        <dbReference type="ARBA" id="ARBA00022779"/>
    </source>
</evidence>
<evidence type="ECO:0000256" key="4">
    <source>
        <dbReference type="ARBA" id="ARBA00021898"/>
    </source>
</evidence>
<dbReference type="SUPFAM" id="SSF103039">
    <property type="entry name" value="CheC-like"/>
    <property type="match status" value="1"/>
</dbReference>
<comment type="subcellular location">
    <subcellularLocation>
        <location evidence="1">Bacterial flagellum basal body</location>
    </subcellularLocation>
    <subcellularLocation>
        <location evidence="2">Cell membrane</location>
        <topology evidence="2">Peripheral membrane protein</topology>
    </subcellularLocation>
</comment>
<keyword evidence="9" id="KW-0975">Bacterial flagellum</keyword>
<keyword evidence="12" id="KW-0966">Cell projection</keyword>
<dbReference type="Pfam" id="PF01052">
    <property type="entry name" value="FliMN_C"/>
    <property type="match status" value="1"/>
</dbReference>
<evidence type="ECO:0000256" key="5">
    <source>
        <dbReference type="ARBA" id="ARBA00022475"/>
    </source>
</evidence>
<dbReference type="Gene3D" id="2.30.330.10">
    <property type="entry name" value="SpoA-like"/>
    <property type="match status" value="1"/>
</dbReference>
<dbReference type="SUPFAM" id="SSF101801">
    <property type="entry name" value="Surface presentation of antigens (SPOA)"/>
    <property type="match status" value="1"/>
</dbReference>
<dbReference type="Pfam" id="PF02154">
    <property type="entry name" value="FliM"/>
    <property type="match status" value="1"/>
</dbReference>
<dbReference type="PIRSF" id="PIRSF002888">
    <property type="entry name" value="FliM"/>
    <property type="match status" value="1"/>
</dbReference>
<protein>
    <recommendedName>
        <fullName evidence="4">Flagellar motor switch protein FliM</fullName>
    </recommendedName>
</protein>
<name>A0A6J4NJ42_9ACTN</name>
<comment type="similarity">
    <text evidence="3">Belongs to the FliM family.</text>
</comment>
<dbReference type="CDD" id="cd17908">
    <property type="entry name" value="FliM"/>
    <property type="match status" value="1"/>
</dbReference>
<feature type="region of interest" description="Disordered" evidence="10">
    <location>
        <begin position="309"/>
        <end position="332"/>
    </location>
</feature>
<reference evidence="12" key="1">
    <citation type="submission" date="2020-02" db="EMBL/GenBank/DDBJ databases">
        <authorList>
            <person name="Meier V. D."/>
        </authorList>
    </citation>
    <scope>NUCLEOTIDE SEQUENCE</scope>
    <source>
        <strain evidence="12">AVDCRST_MAG60</strain>
    </source>
</reference>
<dbReference type="GO" id="GO:0050918">
    <property type="term" value="P:positive chemotaxis"/>
    <property type="evidence" value="ECO:0007669"/>
    <property type="project" value="TreeGrafter"/>
</dbReference>
<keyword evidence="7" id="KW-0283">Flagellar rotation</keyword>
<evidence type="ECO:0000259" key="11">
    <source>
        <dbReference type="Pfam" id="PF01052"/>
    </source>
</evidence>
<evidence type="ECO:0000256" key="9">
    <source>
        <dbReference type="ARBA" id="ARBA00023143"/>
    </source>
</evidence>
<evidence type="ECO:0000256" key="1">
    <source>
        <dbReference type="ARBA" id="ARBA00004117"/>
    </source>
</evidence>
<keyword evidence="6" id="KW-0145">Chemotaxis</keyword>
<keyword evidence="12" id="KW-0282">Flagellum</keyword>
<dbReference type="PRINTS" id="PR00955">
    <property type="entry name" value="FLGMOTORFLIM"/>
</dbReference>
<evidence type="ECO:0000256" key="2">
    <source>
        <dbReference type="ARBA" id="ARBA00004202"/>
    </source>
</evidence>
<keyword evidence="5" id="KW-1003">Cell membrane</keyword>
<evidence type="ECO:0000256" key="8">
    <source>
        <dbReference type="ARBA" id="ARBA00023136"/>
    </source>
</evidence>
<dbReference type="GO" id="GO:0005886">
    <property type="term" value="C:plasma membrane"/>
    <property type="evidence" value="ECO:0007669"/>
    <property type="project" value="UniProtKB-SubCell"/>
</dbReference>
<keyword evidence="8" id="KW-0472">Membrane</keyword>
<proteinExistence type="inferred from homology"/>
<dbReference type="Gene3D" id="3.40.1550.10">
    <property type="entry name" value="CheC-like"/>
    <property type="match status" value="1"/>
</dbReference>
<keyword evidence="12" id="KW-0969">Cilium</keyword>
<dbReference type="InterPro" id="IPR001543">
    <property type="entry name" value="FliN-like_C"/>
</dbReference>
<dbReference type="AlphaFoldDB" id="A0A6J4NJ42"/>
<organism evidence="12">
    <name type="scientific">uncultured Nocardioides sp</name>
    <dbReference type="NCBI Taxonomy" id="198441"/>
    <lineage>
        <taxon>Bacteria</taxon>
        <taxon>Bacillati</taxon>
        <taxon>Actinomycetota</taxon>
        <taxon>Actinomycetes</taxon>
        <taxon>Propionibacteriales</taxon>
        <taxon>Nocardioidaceae</taxon>
        <taxon>Nocardioides</taxon>
        <taxon>environmental samples</taxon>
    </lineage>
</organism>
<feature type="compositionally biased region" description="Low complexity" evidence="10">
    <location>
        <begin position="312"/>
        <end position="326"/>
    </location>
</feature>
<dbReference type="InterPro" id="IPR036429">
    <property type="entry name" value="SpoA-like_sf"/>
</dbReference>
<dbReference type="InterPro" id="IPR001689">
    <property type="entry name" value="Flag_FliM"/>
</dbReference>
<evidence type="ECO:0000256" key="3">
    <source>
        <dbReference type="ARBA" id="ARBA00011049"/>
    </source>
</evidence>
<dbReference type="InterPro" id="IPR028976">
    <property type="entry name" value="CheC-like_sf"/>
</dbReference>
<evidence type="ECO:0000256" key="6">
    <source>
        <dbReference type="ARBA" id="ARBA00022500"/>
    </source>
</evidence>